<keyword evidence="2" id="KW-1185">Reference proteome</keyword>
<dbReference type="InterPro" id="IPR029063">
    <property type="entry name" value="SAM-dependent_MTases_sf"/>
</dbReference>
<dbReference type="EMBL" id="FTOO01000006">
    <property type="protein sequence ID" value="SIS88749.1"/>
    <property type="molecule type" value="Genomic_DNA"/>
</dbReference>
<dbReference type="SUPFAM" id="SSF53335">
    <property type="entry name" value="S-adenosyl-L-methionine-dependent methyltransferases"/>
    <property type="match status" value="1"/>
</dbReference>
<protein>
    <submittedName>
        <fullName evidence="1">Uncharacterized protein</fullName>
    </submittedName>
</protein>
<proteinExistence type="predicted"/>
<dbReference type="RefSeq" id="WP_076346945.1">
    <property type="nucleotide sequence ID" value="NZ_FTOO01000006.1"/>
</dbReference>
<dbReference type="AlphaFoldDB" id="A0A1N7MSD4"/>
<dbReference type="Proteomes" id="UP000186156">
    <property type="component" value="Unassembled WGS sequence"/>
</dbReference>
<evidence type="ECO:0000313" key="1">
    <source>
        <dbReference type="EMBL" id="SIS88749.1"/>
    </source>
</evidence>
<dbReference type="OrthoDB" id="9814572at2"/>
<name>A0A1N7MSD4_9BACL</name>
<accession>A0A1N7MSD4</accession>
<dbReference type="Gene3D" id="3.40.50.150">
    <property type="entry name" value="Vaccinia Virus protein VP39"/>
    <property type="match status" value="1"/>
</dbReference>
<dbReference type="PRINTS" id="PR00507">
    <property type="entry name" value="N12N6MTFRASE"/>
</dbReference>
<sequence>MRTRAAIISEGSARHEYDAYQTPRWVIEALLDKIGPLVHGKTVLEPCAGEGEIVRALQDRGAVVTAYDIQSGTDFLTMDCAGMHWDWCITNPPYRYAQEFIEKALSVADEVVMLLRLGFLAGQKRKDWWRANRPKVVYVLSKRPSFTGRGTDSADYAWVLWRPRRHDTSCTLLEWM</sequence>
<gene>
    <name evidence="1" type="ORF">SAMN05421799_10658</name>
</gene>
<organism evidence="1 2">
    <name type="scientific">Alicyclobacillus vulcanalis</name>
    <dbReference type="NCBI Taxonomy" id="252246"/>
    <lineage>
        <taxon>Bacteria</taxon>
        <taxon>Bacillati</taxon>
        <taxon>Bacillota</taxon>
        <taxon>Bacilli</taxon>
        <taxon>Bacillales</taxon>
        <taxon>Alicyclobacillaceae</taxon>
        <taxon>Alicyclobacillus</taxon>
    </lineage>
</organism>
<evidence type="ECO:0000313" key="2">
    <source>
        <dbReference type="Proteomes" id="UP000186156"/>
    </source>
</evidence>
<reference evidence="2" key="1">
    <citation type="submission" date="2017-01" db="EMBL/GenBank/DDBJ databases">
        <authorList>
            <person name="Varghese N."/>
            <person name="Submissions S."/>
        </authorList>
    </citation>
    <scope>NUCLEOTIDE SEQUENCE [LARGE SCALE GENOMIC DNA]</scope>
    <source>
        <strain evidence="2">DSM 16176</strain>
    </source>
</reference>
<dbReference type="STRING" id="252246.SAMN05421799_10658"/>